<dbReference type="EMBL" id="SKBN01000109">
    <property type="protein sequence ID" value="TGJ82965.1"/>
    <property type="molecule type" value="Genomic_DNA"/>
</dbReference>
<reference evidence="3 4" key="1">
    <citation type="submission" date="2019-03" db="EMBL/GenBank/DDBJ databases">
        <title>Draft genome sequence of Xylaria hypoxylon DSM 108379, a ubiquitous saprotrophic-parasitic fungi on hardwood.</title>
        <authorList>
            <person name="Buettner E."/>
            <person name="Leonhardt S."/>
            <person name="Gebauer A.M."/>
            <person name="Liers C."/>
            <person name="Hofrichter M."/>
            <person name="Kellner H."/>
        </authorList>
    </citation>
    <scope>NUCLEOTIDE SEQUENCE [LARGE SCALE GENOMIC DNA]</scope>
    <source>
        <strain evidence="3 4">DSM 108379</strain>
    </source>
</reference>
<feature type="compositionally biased region" description="Basic and acidic residues" evidence="1">
    <location>
        <begin position="426"/>
        <end position="441"/>
    </location>
</feature>
<sequence length="987" mass="112506">MEKSNRLAELEARLRDAENRAREAERGRQEEQQRAEDAERGRLEERQRAEREQQRADESEEHTRPTSLDEYIAACHELVFSKLQVETNKALTSRGPITNPRNKYCPTSLKPWSDFLQEQSATFGELYATCSPERRAFENRSFLAGLGRRLLLRPIRDEKTLEYFMHVGVEDPVTAIMDELKKVEVVAREAALSPPQTPDLGLDLNQLRPDQICVYRSDDEPSKRTMIYISEYKAPHKLTAPHLRLGLRSMNIYNEVVNRKTIPTSADPEGRFRYHAERLTAAALTQTYHYMILGGLEFGLLTTGEAIVFLKIDWEEPDTLYYHLAEPKSEAAAHPHNLQSCAAVGQYLAFGLVALGSPGQRREHGQDERERVKRTLRTWTEDFESTLRSIPADERQAPDTSSTYAPTTYSTFDRSPVVTRRKTRRLIMEEEPTKNTPRRDSSQSSDDESAHNPADTPSPAERRRRDNPNQRVRRSQRILAQRPRGGHEQGRQHCTQRCLLGLVNGGLLDPQCPNVVAHHKGSGRGANYARLSHPVRHAEWLRLLSQQLEGSLDHGVVKLGIQGARGALFQVTMLAYGYTFACKGTVRAFVKDLEHEAAVYERLRPVQGTSVPVFLGAIDLRSINRTYHYDHRIDIIYMMFLSWGGYSLHEVQIGEGEEQRRLEGSLSRVLRAVHQEGVVHKDVRRPNILRNPETGDVMLIDFERASLLDRPRRPLGQLVPNKRAWNQEIGDGKDGFLRVNDHTWPDMVHSCPMPTEQGKDNASLEPANIYATDAFALSYSAVLSLCASASVEGTFASNACIIWQPFQREVRADEVCVLEIRIHGEWAWRQLKMAFEKAQDTERPGKDLLVWLQNVPTRWESDEAMFSHALELQDAISRFFYDIERTWIQQGAIEAENPPVLEERLSTTEWKQVEALQKLLHPFKIASKQLQGRGMAIESRSSSGALHEYFPAIENLLDHFEGAIKGNILVSSPCSNIKTKERKRKES</sequence>
<dbReference type="InterPro" id="IPR052396">
    <property type="entry name" value="Meiotic_Drive_Suppr_Kinase"/>
</dbReference>
<accession>A0A4Z0YUY9</accession>
<feature type="region of interest" description="Disordered" evidence="1">
    <location>
        <begin position="387"/>
        <end position="492"/>
    </location>
</feature>
<evidence type="ECO:0000259" key="2">
    <source>
        <dbReference type="PROSITE" id="PS50011"/>
    </source>
</evidence>
<feature type="domain" description="Protein kinase" evidence="2">
    <location>
        <begin position="554"/>
        <end position="924"/>
    </location>
</feature>
<evidence type="ECO:0000256" key="1">
    <source>
        <dbReference type="SAM" id="MobiDB-lite"/>
    </source>
</evidence>
<proteinExistence type="predicted"/>
<dbReference type="GO" id="GO:0004672">
    <property type="term" value="F:protein kinase activity"/>
    <property type="evidence" value="ECO:0007669"/>
    <property type="project" value="InterPro"/>
</dbReference>
<dbReference type="InterPro" id="IPR012337">
    <property type="entry name" value="RNaseH-like_sf"/>
</dbReference>
<dbReference type="PROSITE" id="PS50011">
    <property type="entry name" value="PROTEIN_KINASE_DOM"/>
    <property type="match status" value="1"/>
</dbReference>
<dbReference type="Gene3D" id="1.10.510.10">
    <property type="entry name" value="Transferase(Phosphotransferase) domain 1"/>
    <property type="match status" value="1"/>
</dbReference>
<gene>
    <name evidence="3" type="ORF">E0Z10_g5782</name>
</gene>
<dbReference type="GO" id="GO:0005524">
    <property type="term" value="F:ATP binding"/>
    <property type="evidence" value="ECO:0007669"/>
    <property type="project" value="InterPro"/>
</dbReference>
<feature type="region of interest" description="Disordered" evidence="1">
    <location>
        <begin position="18"/>
        <end position="67"/>
    </location>
</feature>
<evidence type="ECO:0000313" key="4">
    <source>
        <dbReference type="Proteomes" id="UP000297716"/>
    </source>
</evidence>
<dbReference type="OrthoDB" id="411394at2759"/>
<dbReference type="SUPFAM" id="SSF53098">
    <property type="entry name" value="Ribonuclease H-like"/>
    <property type="match status" value="1"/>
</dbReference>
<dbReference type="InterPro" id="IPR011009">
    <property type="entry name" value="Kinase-like_dom_sf"/>
</dbReference>
<evidence type="ECO:0000313" key="3">
    <source>
        <dbReference type="EMBL" id="TGJ82965.1"/>
    </source>
</evidence>
<name>A0A4Z0YUY9_9PEZI</name>
<dbReference type="SUPFAM" id="SSF56112">
    <property type="entry name" value="Protein kinase-like (PK-like)"/>
    <property type="match status" value="1"/>
</dbReference>
<comment type="caution">
    <text evidence="3">The sequence shown here is derived from an EMBL/GenBank/DDBJ whole genome shotgun (WGS) entry which is preliminary data.</text>
</comment>
<protein>
    <recommendedName>
        <fullName evidence="2">Protein kinase domain-containing protein</fullName>
    </recommendedName>
</protein>
<dbReference type="PANTHER" id="PTHR37171:SF1">
    <property type="entry name" value="SERINE_THREONINE-PROTEIN KINASE YRZF-RELATED"/>
    <property type="match status" value="1"/>
</dbReference>
<dbReference type="InterPro" id="IPR000719">
    <property type="entry name" value="Prot_kinase_dom"/>
</dbReference>
<keyword evidence="4" id="KW-1185">Reference proteome</keyword>
<feature type="compositionally biased region" description="Basic and acidic residues" evidence="1">
    <location>
        <begin position="18"/>
        <end position="64"/>
    </location>
</feature>
<feature type="compositionally biased region" description="Low complexity" evidence="1">
    <location>
        <begin position="398"/>
        <end position="411"/>
    </location>
</feature>
<dbReference type="PANTHER" id="PTHR37171">
    <property type="entry name" value="SERINE/THREONINE-PROTEIN KINASE YRZF-RELATED"/>
    <property type="match status" value="1"/>
</dbReference>
<dbReference type="Proteomes" id="UP000297716">
    <property type="component" value="Unassembled WGS sequence"/>
</dbReference>
<dbReference type="AlphaFoldDB" id="A0A4Z0YUY9"/>
<dbReference type="STRING" id="37992.A0A4Z0YUY9"/>
<organism evidence="3 4">
    <name type="scientific">Xylaria hypoxylon</name>
    <dbReference type="NCBI Taxonomy" id="37992"/>
    <lineage>
        <taxon>Eukaryota</taxon>
        <taxon>Fungi</taxon>
        <taxon>Dikarya</taxon>
        <taxon>Ascomycota</taxon>
        <taxon>Pezizomycotina</taxon>
        <taxon>Sordariomycetes</taxon>
        <taxon>Xylariomycetidae</taxon>
        <taxon>Xylariales</taxon>
        <taxon>Xylariaceae</taxon>
        <taxon>Xylaria</taxon>
    </lineage>
</organism>